<evidence type="ECO:0000313" key="2">
    <source>
        <dbReference type="EMBL" id="GBP30611.1"/>
    </source>
</evidence>
<name>A0A4C1UVU2_EUMVA</name>
<feature type="region of interest" description="Disordered" evidence="1">
    <location>
        <begin position="148"/>
        <end position="190"/>
    </location>
</feature>
<comment type="caution">
    <text evidence="2">The sequence shown here is derived from an EMBL/GenBank/DDBJ whole genome shotgun (WGS) entry which is preliminary data.</text>
</comment>
<proteinExistence type="predicted"/>
<dbReference type="Proteomes" id="UP000299102">
    <property type="component" value="Unassembled WGS sequence"/>
</dbReference>
<dbReference type="AlphaFoldDB" id="A0A4C1UVU2"/>
<organism evidence="2 3">
    <name type="scientific">Eumeta variegata</name>
    <name type="common">Bagworm moth</name>
    <name type="synonym">Eumeta japonica</name>
    <dbReference type="NCBI Taxonomy" id="151549"/>
    <lineage>
        <taxon>Eukaryota</taxon>
        <taxon>Metazoa</taxon>
        <taxon>Ecdysozoa</taxon>
        <taxon>Arthropoda</taxon>
        <taxon>Hexapoda</taxon>
        <taxon>Insecta</taxon>
        <taxon>Pterygota</taxon>
        <taxon>Neoptera</taxon>
        <taxon>Endopterygota</taxon>
        <taxon>Lepidoptera</taxon>
        <taxon>Glossata</taxon>
        <taxon>Ditrysia</taxon>
        <taxon>Tineoidea</taxon>
        <taxon>Psychidae</taxon>
        <taxon>Oiketicinae</taxon>
        <taxon>Eumeta</taxon>
    </lineage>
</organism>
<protein>
    <submittedName>
        <fullName evidence="2">Uncharacterized protein</fullName>
    </submittedName>
</protein>
<gene>
    <name evidence="2" type="ORF">EVAR_76154_1</name>
</gene>
<dbReference type="EMBL" id="BGZK01000235">
    <property type="protein sequence ID" value="GBP30611.1"/>
    <property type="molecule type" value="Genomic_DNA"/>
</dbReference>
<evidence type="ECO:0000256" key="1">
    <source>
        <dbReference type="SAM" id="MobiDB-lite"/>
    </source>
</evidence>
<reference evidence="2 3" key="1">
    <citation type="journal article" date="2019" name="Commun. Biol.">
        <title>The bagworm genome reveals a unique fibroin gene that provides high tensile strength.</title>
        <authorList>
            <person name="Kono N."/>
            <person name="Nakamura H."/>
            <person name="Ohtoshi R."/>
            <person name="Tomita M."/>
            <person name="Numata K."/>
            <person name="Arakawa K."/>
        </authorList>
    </citation>
    <scope>NUCLEOTIDE SEQUENCE [LARGE SCALE GENOMIC DNA]</scope>
</reference>
<sequence>MEVREEQGVGPLIGRANSRSAYTNKRSHSVCSAVIQLDVHIILPSNLTYLPASLDPDPIQYKVKIISSATKKAVNSIPTGVKPVAPPKAKPPPPVYLRDKIKYMAYPRRAPKFIKHTRRTDKRRSIRKTPSINYIQNFPTLGVKTKETPSAGEFRPAPAPIGNAWFWNQPPRATPKPNKGSSRPKPSGLA</sequence>
<evidence type="ECO:0000313" key="3">
    <source>
        <dbReference type="Proteomes" id="UP000299102"/>
    </source>
</evidence>
<keyword evidence="3" id="KW-1185">Reference proteome</keyword>
<accession>A0A4C1UVU2</accession>